<organism evidence="2 3">
    <name type="scientific">Lucilia cuprina</name>
    <name type="common">Green bottle fly</name>
    <name type="synonym">Australian sheep blowfly</name>
    <dbReference type="NCBI Taxonomy" id="7375"/>
    <lineage>
        <taxon>Eukaryota</taxon>
        <taxon>Metazoa</taxon>
        <taxon>Ecdysozoa</taxon>
        <taxon>Arthropoda</taxon>
        <taxon>Hexapoda</taxon>
        <taxon>Insecta</taxon>
        <taxon>Pterygota</taxon>
        <taxon>Neoptera</taxon>
        <taxon>Endopterygota</taxon>
        <taxon>Diptera</taxon>
        <taxon>Brachycera</taxon>
        <taxon>Muscomorpha</taxon>
        <taxon>Oestroidea</taxon>
        <taxon>Calliphoridae</taxon>
        <taxon>Luciliinae</taxon>
        <taxon>Lucilia</taxon>
    </lineage>
</organism>
<dbReference type="Proteomes" id="UP000037069">
    <property type="component" value="Unassembled WGS sequence"/>
</dbReference>
<dbReference type="OrthoDB" id="7882129at2759"/>
<reference evidence="2 3" key="1">
    <citation type="journal article" date="2015" name="Nat. Commun.">
        <title>Lucilia cuprina genome unlocks parasitic fly biology to underpin future interventions.</title>
        <authorList>
            <person name="Anstead C.A."/>
            <person name="Korhonen P.K."/>
            <person name="Young N.D."/>
            <person name="Hall R.S."/>
            <person name="Jex A.R."/>
            <person name="Murali S.C."/>
            <person name="Hughes D.S."/>
            <person name="Lee S.F."/>
            <person name="Perry T."/>
            <person name="Stroehlein A.J."/>
            <person name="Ansell B.R."/>
            <person name="Breugelmans B."/>
            <person name="Hofmann A."/>
            <person name="Qu J."/>
            <person name="Dugan S."/>
            <person name="Lee S.L."/>
            <person name="Chao H."/>
            <person name="Dinh H."/>
            <person name="Han Y."/>
            <person name="Doddapaneni H.V."/>
            <person name="Worley K.C."/>
            <person name="Muzny D.M."/>
            <person name="Ioannidis P."/>
            <person name="Waterhouse R.M."/>
            <person name="Zdobnov E.M."/>
            <person name="James P.J."/>
            <person name="Bagnall N.H."/>
            <person name="Kotze A.C."/>
            <person name="Gibbs R.A."/>
            <person name="Richards S."/>
            <person name="Batterham P."/>
            <person name="Gasser R.B."/>
        </authorList>
    </citation>
    <scope>NUCLEOTIDE SEQUENCE [LARGE SCALE GENOMIC DNA]</scope>
    <source>
        <strain evidence="2 3">LS</strain>
        <tissue evidence="2">Full body</tissue>
    </source>
</reference>
<feature type="chain" id="PRO_5005534845" evidence="1">
    <location>
        <begin position="20"/>
        <end position="356"/>
    </location>
</feature>
<accession>A0A0L0BLF1</accession>
<sequence>MYTFNFIIIFLIKIGIVVSDPNINESFSFSTNITPEIAKEFKDFETLIPTATIDAIVAEHYLVDGNFRTAIKYLRSQEFTKLQQQLFDIPEIIDILKFLHLTTENATTRHMGATKMRTTTTTAAERVKASLNDYNDAAHVAKVDNRVDKMTTNTGTIINSKRNTMTIENAIESSSSLNKNIKVSKRPQQLQMEEQNNRNVAIDDDIDVVARISNERQPLVSIVLLEDLKVKGMALNEGHHKQHHYHNHHHKYQRHQSNNNYHHHRSLGTFTTFVEEVLQHLPHSAYQNMIKDKCMKNAKFAEFYRALRSLELKPLIDESMTTENIKKIIQTLDTHKIDVKALEPIAFKVISWGPNV</sequence>
<gene>
    <name evidence="2" type="ORF">FF38_00290</name>
</gene>
<name>A0A0L0BLF1_LUCCU</name>
<dbReference type="EMBL" id="JRES01001695">
    <property type="protein sequence ID" value="KNC20925.1"/>
    <property type="molecule type" value="Genomic_DNA"/>
</dbReference>
<protein>
    <submittedName>
        <fullName evidence="2">Uncharacterized protein</fullName>
    </submittedName>
</protein>
<evidence type="ECO:0000313" key="3">
    <source>
        <dbReference type="Proteomes" id="UP000037069"/>
    </source>
</evidence>
<evidence type="ECO:0000256" key="1">
    <source>
        <dbReference type="SAM" id="SignalP"/>
    </source>
</evidence>
<dbReference type="Pfam" id="PF06757">
    <property type="entry name" value="Ins_allergen_rp"/>
    <property type="match status" value="1"/>
</dbReference>
<dbReference type="PANTHER" id="PTHR21163">
    <property type="entry name" value="PROTEIN G12"/>
    <property type="match status" value="1"/>
</dbReference>
<dbReference type="AlphaFoldDB" id="A0A0L0BLF1"/>
<feature type="signal peptide" evidence="1">
    <location>
        <begin position="1"/>
        <end position="19"/>
    </location>
</feature>
<keyword evidence="1" id="KW-0732">Signal</keyword>
<dbReference type="PANTHER" id="PTHR21163:SF0">
    <property type="entry name" value="GH08205P-RELATED"/>
    <property type="match status" value="1"/>
</dbReference>
<evidence type="ECO:0000313" key="2">
    <source>
        <dbReference type="EMBL" id="KNC20925.1"/>
    </source>
</evidence>
<proteinExistence type="predicted"/>
<dbReference type="OMA" id="MALNEGH"/>
<dbReference type="InterPro" id="IPR010629">
    <property type="entry name" value="Ins_allergen"/>
</dbReference>
<keyword evidence="3" id="KW-1185">Reference proteome</keyword>
<comment type="caution">
    <text evidence="2">The sequence shown here is derived from an EMBL/GenBank/DDBJ whole genome shotgun (WGS) entry which is preliminary data.</text>
</comment>